<protein>
    <recommendedName>
        <fullName evidence="1">Retrotransposon gag domain-containing protein</fullName>
    </recommendedName>
</protein>
<dbReference type="Proteomes" id="UP001064489">
    <property type="component" value="Chromosome 7"/>
</dbReference>
<accession>A0AAD5ILJ6</accession>
<dbReference type="Pfam" id="PF03732">
    <property type="entry name" value="Retrotrans_gag"/>
    <property type="match status" value="1"/>
</dbReference>
<dbReference type="EMBL" id="JAJSOW010000104">
    <property type="protein sequence ID" value="KAI9169072.1"/>
    <property type="molecule type" value="Genomic_DNA"/>
</dbReference>
<reference evidence="2" key="1">
    <citation type="journal article" date="2022" name="Plant J.">
        <title>Strategies of tolerance reflected in two North American maple genomes.</title>
        <authorList>
            <person name="McEvoy S.L."/>
            <person name="Sezen U.U."/>
            <person name="Trouern-Trend A."/>
            <person name="McMahon S.M."/>
            <person name="Schaberg P.G."/>
            <person name="Yang J."/>
            <person name="Wegrzyn J.L."/>
            <person name="Swenson N.G."/>
        </authorList>
    </citation>
    <scope>NUCLEOTIDE SEQUENCE</scope>
    <source>
        <strain evidence="2">91603</strain>
    </source>
</reference>
<dbReference type="InterPro" id="IPR005162">
    <property type="entry name" value="Retrotrans_gag_dom"/>
</dbReference>
<dbReference type="AlphaFoldDB" id="A0AAD5ILJ6"/>
<keyword evidence="3" id="KW-1185">Reference proteome</keyword>
<reference evidence="2" key="2">
    <citation type="submission" date="2023-02" db="EMBL/GenBank/DDBJ databases">
        <authorList>
            <person name="Swenson N.G."/>
            <person name="Wegrzyn J.L."/>
            <person name="Mcevoy S.L."/>
        </authorList>
    </citation>
    <scope>NUCLEOTIDE SEQUENCE</scope>
    <source>
        <strain evidence="2">91603</strain>
        <tissue evidence="2">Leaf</tissue>
    </source>
</reference>
<sequence>MGSLQHKKSLSHLSSLKHGKNETIKEYLSRFNKKVVRIKDFNDIAAINAFTNGLHSGIFSFQLRRERPRSYPKLVEIAAEYTVEEEEEMVKNLVIKDGKGPIFFQMILGNLILDEIHEQKVQIRELLSARLIVLHGQTTLILEPRLRIGLEFSFTLSHGGPETDTTIAKRAKRPEKTFNYLFPVSEESTLESRSLFFNPKTFLDGSQSSDPQSCVGYALNKVTVPL</sequence>
<evidence type="ECO:0000313" key="2">
    <source>
        <dbReference type="EMBL" id="KAI9169072.1"/>
    </source>
</evidence>
<organism evidence="2 3">
    <name type="scientific">Acer negundo</name>
    <name type="common">Box elder</name>
    <dbReference type="NCBI Taxonomy" id="4023"/>
    <lineage>
        <taxon>Eukaryota</taxon>
        <taxon>Viridiplantae</taxon>
        <taxon>Streptophyta</taxon>
        <taxon>Embryophyta</taxon>
        <taxon>Tracheophyta</taxon>
        <taxon>Spermatophyta</taxon>
        <taxon>Magnoliopsida</taxon>
        <taxon>eudicotyledons</taxon>
        <taxon>Gunneridae</taxon>
        <taxon>Pentapetalae</taxon>
        <taxon>rosids</taxon>
        <taxon>malvids</taxon>
        <taxon>Sapindales</taxon>
        <taxon>Sapindaceae</taxon>
        <taxon>Hippocastanoideae</taxon>
        <taxon>Acereae</taxon>
        <taxon>Acer</taxon>
    </lineage>
</organism>
<evidence type="ECO:0000259" key="1">
    <source>
        <dbReference type="Pfam" id="PF03732"/>
    </source>
</evidence>
<name>A0AAD5ILJ6_ACENE</name>
<proteinExistence type="predicted"/>
<feature type="domain" description="Retrotransposon gag" evidence="1">
    <location>
        <begin position="7"/>
        <end position="55"/>
    </location>
</feature>
<evidence type="ECO:0000313" key="3">
    <source>
        <dbReference type="Proteomes" id="UP001064489"/>
    </source>
</evidence>
<comment type="caution">
    <text evidence="2">The sequence shown here is derived from an EMBL/GenBank/DDBJ whole genome shotgun (WGS) entry which is preliminary data.</text>
</comment>
<gene>
    <name evidence="2" type="ORF">LWI28_006485</name>
</gene>